<keyword evidence="6 7" id="KW-0472">Membrane</keyword>
<comment type="similarity">
    <text evidence="2">Belongs to the NodC/HAS family.</text>
</comment>
<keyword evidence="5" id="KW-0808">Transferase</keyword>
<comment type="subcellular location">
    <subcellularLocation>
        <location evidence="1">Cell membrane</location>
    </subcellularLocation>
</comment>
<dbReference type="OMA" id="NSHETYT"/>
<keyword evidence="3" id="KW-1003">Cell membrane</keyword>
<keyword evidence="4" id="KW-0328">Glycosyltransferase</keyword>
<protein>
    <recommendedName>
        <fullName evidence="8">Glycosyltransferase 2-like domain-containing protein</fullName>
    </recommendedName>
</protein>
<evidence type="ECO:0000259" key="8">
    <source>
        <dbReference type="Pfam" id="PF13632"/>
    </source>
</evidence>
<evidence type="ECO:0000256" key="2">
    <source>
        <dbReference type="ARBA" id="ARBA00006782"/>
    </source>
</evidence>
<gene>
    <name evidence="9" type="ORF">TRAVEDRAFT_137322</name>
</gene>
<dbReference type="GO" id="GO:0030213">
    <property type="term" value="P:hyaluronan biosynthetic process"/>
    <property type="evidence" value="ECO:0007669"/>
    <property type="project" value="TreeGrafter"/>
</dbReference>
<dbReference type="InterPro" id="IPR029044">
    <property type="entry name" value="Nucleotide-diphossugar_trans"/>
</dbReference>
<dbReference type="Pfam" id="PF13632">
    <property type="entry name" value="Glyco_trans_2_3"/>
    <property type="match status" value="1"/>
</dbReference>
<evidence type="ECO:0000256" key="4">
    <source>
        <dbReference type="ARBA" id="ARBA00022676"/>
    </source>
</evidence>
<evidence type="ECO:0000256" key="3">
    <source>
        <dbReference type="ARBA" id="ARBA00022475"/>
    </source>
</evidence>
<keyword evidence="7" id="KW-0812">Transmembrane</keyword>
<evidence type="ECO:0000256" key="1">
    <source>
        <dbReference type="ARBA" id="ARBA00004236"/>
    </source>
</evidence>
<evidence type="ECO:0000256" key="6">
    <source>
        <dbReference type="ARBA" id="ARBA00023136"/>
    </source>
</evidence>
<dbReference type="KEGG" id="tvs:TRAVEDRAFT_137322"/>
<evidence type="ECO:0000256" key="7">
    <source>
        <dbReference type="SAM" id="Phobius"/>
    </source>
</evidence>
<dbReference type="PANTHER" id="PTHR22913">
    <property type="entry name" value="HYALURONAN SYNTHASE"/>
    <property type="match status" value="1"/>
</dbReference>
<dbReference type="SUPFAM" id="SSF53448">
    <property type="entry name" value="Nucleotide-diphospho-sugar transferases"/>
    <property type="match status" value="1"/>
</dbReference>
<keyword evidence="7" id="KW-1133">Transmembrane helix</keyword>
<feature type="transmembrane region" description="Helical" evidence="7">
    <location>
        <begin position="532"/>
        <end position="554"/>
    </location>
</feature>
<feature type="transmembrane region" description="Helical" evidence="7">
    <location>
        <begin position="566"/>
        <end position="586"/>
    </location>
</feature>
<keyword evidence="10" id="KW-1185">Reference proteome</keyword>
<proteinExistence type="inferred from homology"/>
<dbReference type="Gene3D" id="3.90.550.10">
    <property type="entry name" value="Spore Coat Polysaccharide Biosynthesis Protein SpsA, Chain A"/>
    <property type="match status" value="1"/>
</dbReference>
<dbReference type="Proteomes" id="UP000054317">
    <property type="component" value="Unassembled WGS sequence"/>
</dbReference>
<dbReference type="GO" id="GO:0050501">
    <property type="term" value="F:hyaluronan synthase activity"/>
    <property type="evidence" value="ECO:0007669"/>
    <property type="project" value="TreeGrafter"/>
</dbReference>
<feature type="transmembrane region" description="Helical" evidence="7">
    <location>
        <begin position="106"/>
        <end position="127"/>
    </location>
</feature>
<dbReference type="EMBL" id="JH711800">
    <property type="protein sequence ID" value="EIW51535.1"/>
    <property type="molecule type" value="Genomic_DNA"/>
</dbReference>
<dbReference type="RefSeq" id="XP_008045584.1">
    <property type="nucleotide sequence ID" value="XM_008047393.1"/>
</dbReference>
<evidence type="ECO:0000313" key="9">
    <source>
        <dbReference type="EMBL" id="EIW51535.1"/>
    </source>
</evidence>
<evidence type="ECO:0000256" key="5">
    <source>
        <dbReference type="ARBA" id="ARBA00022679"/>
    </source>
</evidence>
<feature type="transmembrane region" description="Helical" evidence="7">
    <location>
        <begin position="500"/>
        <end position="520"/>
    </location>
</feature>
<dbReference type="GO" id="GO:0005886">
    <property type="term" value="C:plasma membrane"/>
    <property type="evidence" value="ECO:0007669"/>
    <property type="project" value="UniProtKB-SubCell"/>
</dbReference>
<sequence>MNEAAGDAGYAYGDVPPAYEFSDPAIPCVIPDANDVRMSPSEEQLLHHSMAHPWTTTPYNVTDRSGQSARATTWRSIQAAAGAVVVSALLVPFGAGFMVIEAGSFGVGSFGLLMVTDFMLRVGAASLNRRRVDRVTKTSTIANSHETYTTSPRLNRPRLPECSVTVVGYRENEAAWENCLESIKAQQYPVKHIVAVIDGNQLPDMAMVSTFSNAFAEKERLTLPTRYESFKAWWAGSSTAGHAEAHDAALNYVLDYVYTKATIQKWTQYRALCFTQPHAHKRHAMFTAFIVGTYALGTKDAILTTDSDARLDPAAASNLMAMLYSDAEIAAVTGDVDVDRRESSFPNVYALSNWFSSNVDAPCQSFFGSVSRLSSPMALYRVSDLMDVVSPWIMQTHFGKHVVTGEDHHLATELLSKGLKTAHTHAAKAYTDAPSSYVRWIKQQTRWSRASYREALFSSPRLNNTNPWLAVEATKDLYFPLVLVASVLYLLFTPTHWEHLPIFLATIAGAVAVKTLYAVVASRDLRLALYPVNQAMFFLGVVPSRVFALVTTYITRSECFYSRTKHVGHLLVWYAVLCMGLASYLATARAQPSLWLVAILGPALALHAYADVFAAKTRFFVHAPRHLLQSRAKAFDIEAEAASPIAAGRRSSIVKPLRKDSAYEDEQFEAQTAAIPLDPMRKGSVLYGDVMEKVFSCDSRRPSMM</sequence>
<dbReference type="AlphaFoldDB" id="R7S7E2"/>
<dbReference type="PANTHER" id="PTHR22913:SF12">
    <property type="entry name" value="MANNURONAN SYNTHASE"/>
    <property type="match status" value="1"/>
</dbReference>
<reference evidence="10" key="1">
    <citation type="journal article" date="2012" name="Science">
        <title>The Paleozoic origin of enzymatic lignin decomposition reconstructed from 31 fungal genomes.</title>
        <authorList>
            <person name="Floudas D."/>
            <person name="Binder M."/>
            <person name="Riley R."/>
            <person name="Barry K."/>
            <person name="Blanchette R.A."/>
            <person name="Henrissat B."/>
            <person name="Martinez A.T."/>
            <person name="Otillar R."/>
            <person name="Spatafora J.W."/>
            <person name="Yadav J.S."/>
            <person name="Aerts A."/>
            <person name="Benoit I."/>
            <person name="Boyd A."/>
            <person name="Carlson A."/>
            <person name="Copeland A."/>
            <person name="Coutinho P.M."/>
            <person name="de Vries R.P."/>
            <person name="Ferreira P."/>
            <person name="Findley K."/>
            <person name="Foster B."/>
            <person name="Gaskell J."/>
            <person name="Glotzer D."/>
            <person name="Gorecki P."/>
            <person name="Heitman J."/>
            <person name="Hesse C."/>
            <person name="Hori C."/>
            <person name="Igarashi K."/>
            <person name="Jurgens J.A."/>
            <person name="Kallen N."/>
            <person name="Kersten P."/>
            <person name="Kohler A."/>
            <person name="Kuees U."/>
            <person name="Kumar T.K.A."/>
            <person name="Kuo A."/>
            <person name="LaButti K."/>
            <person name="Larrondo L.F."/>
            <person name="Lindquist E."/>
            <person name="Ling A."/>
            <person name="Lombard V."/>
            <person name="Lucas S."/>
            <person name="Lundell T."/>
            <person name="Martin R."/>
            <person name="McLaughlin D.J."/>
            <person name="Morgenstern I."/>
            <person name="Morin E."/>
            <person name="Murat C."/>
            <person name="Nagy L.G."/>
            <person name="Nolan M."/>
            <person name="Ohm R.A."/>
            <person name="Patyshakuliyeva A."/>
            <person name="Rokas A."/>
            <person name="Ruiz-Duenas F.J."/>
            <person name="Sabat G."/>
            <person name="Salamov A."/>
            <person name="Samejima M."/>
            <person name="Schmutz J."/>
            <person name="Slot J.C."/>
            <person name="St John F."/>
            <person name="Stenlid J."/>
            <person name="Sun H."/>
            <person name="Sun S."/>
            <person name="Syed K."/>
            <person name="Tsang A."/>
            <person name="Wiebenga A."/>
            <person name="Young D."/>
            <person name="Pisabarro A."/>
            <person name="Eastwood D.C."/>
            <person name="Martin F."/>
            <person name="Cullen D."/>
            <person name="Grigoriev I.V."/>
            <person name="Hibbett D.S."/>
        </authorList>
    </citation>
    <scope>NUCLEOTIDE SEQUENCE [LARGE SCALE GENOMIC DNA]</scope>
    <source>
        <strain evidence="10">FP-101664</strain>
    </source>
</reference>
<name>R7S7E2_TRAVS</name>
<dbReference type="InterPro" id="IPR001173">
    <property type="entry name" value="Glyco_trans_2-like"/>
</dbReference>
<feature type="domain" description="Glycosyltransferase 2-like" evidence="8">
    <location>
        <begin position="302"/>
        <end position="508"/>
    </location>
</feature>
<dbReference type="GeneID" id="19408969"/>
<feature type="transmembrane region" description="Helical" evidence="7">
    <location>
        <begin position="593"/>
        <end position="610"/>
    </location>
</feature>
<accession>R7S7E2</accession>
<evidence type="ECO:0000313" key="10">
    <source>
        <dbReference type="Proteomes" id="UP000054317"/>
    </source>
</evidence>
<feature type="transmembrane region" description="Helical" evidence="7">
    <location>
        <begin position="477"/>
        <end position="494"/>
    </location>
</feature>
<organism evidence="9 10">
    <name type="scientific">Trametes versicolor (strain FP-101664)</name>
    <name type="common">White-rot fungus</name>
    <name type="synonym">Coriolus versicolor</name>
    <dbReference type="NCBI Taxonomy" id="717944"/>
    <lineage>
        <taxon>Eukaryota</taxon>
        <taxon>Fungi</taxon>
        <taxon>Dikarya</taxon>
        <taxon>Basidiomycota</taxon>
        <taxon>Agaricomycotina</taxon>
        <taxon>Agaricomycetes</taxon>
        <taxon>Polyporales</taxon>
        <taxon>Polyporaceae</taxon>
        <taxon>Trametes</taxon>
    </lineage>
</organism>
<dbReference type="GO" id="GO:0085029">
    <property type="term" value="P:extracellular matrix assembly"/>
    <property type="evidence" value="ECO:0007669"/>
    <property type="project" value="TreeGrafter"/>
</dbReference>
<feature type="transmembrane region" description="Helical" evidence="7">
    <location>
        <begin position="79"/>
        <end position="100"/>
    </location>
</feature>
<dbReference type="OrthoDB" id="9876900at2759"/>